<proteinExistence type="predicted"/>
<dbReference type="Pfam" id="PF01740">
    <property type="entry name" value="STAS"/>
    <property type="match status" value="1"/>
</dbReference>
<dbReference type="InterPro" id="IPR029229">
    <property type="entry name" value="Alkyl_sulf_C"/>
</dbReference>
<dbReference type="OrthoDB" id="9769739at2"/>
<evidence type="ECO:0000256" key="1">
    <source>
        <dbReference type="ARBA" id="ARBA00022723"/>
    </source>
</evidence>
<organism evidence="7 8">
    <name type="scientific">Actinomadura soli</name>
    <dbReference type="NCBI Taxonomy" id="2508997"/>
    <lineage>
        <taxon>Bacteria</taxon>
        <taxon>Bacillati</taxon>
        <taxon>Actinomycetota</taxon>
        <taxon>Actinomycetes</taxon>
        <taxon>Streptosporangiales</taxon>
        <taxon>Thermomonosporaceae</taxon>
        <taxon>Actinomadura</taxon>
    </lineage>
</organism>
<protein>
    <submittedName>
        <fullName evidence="7">STAS domain-containing protein</fullName>
    </submittedName>
</protein>
<comment type="caution">
    <text evidence="7">The sequence shown here is derived from an EMBL/GenBank/DDBJ whole genome shotgun (WGS) entry which is preliminary data.</text>
</comment>
<feature type="transmembrane region" description="Helical" evidence="5">
    <location>
        <begin position="279"/>
        <end position="307"/>
    </location>
</feature>
<dbReference type="PROSITE" id="PS50801">
    <property type="entry name" value="STAS"/>
    <property type="match status" value="1"/>
</dbReference>
<evidence type="ECO:0000256" key="5">
    <source>
        <dbReference type="SAM" id="Phobius"/>
    </source>
</evidence>
<dbReference type="InterPro" id="IPR052195">
    <property type="entry name" value="Bact_Alkyl/Aryl-Sulfatase"/>
</dbReference>
<dbReference type="SUPFAM" id="SSF56281">
    <property type="entry name" value="Metallo-hydrolase/oxidoreductase"/>
    <property type="match status" value="1"/>
</dbReference>
<dbReference type="Pfam" id="PF14864">
    <property type="entry name" value="Alkyl_sulf_C"/>
    <property type="match status" value="1"/>
</dbReference>
<keyword evidence="5" id="KW-1133">Transmembrane helix</keyword>
<dbReference type="AlphaFoldDB" id="A0A5C4JKD7"/>
<gene>
    <name evidence="7" type="ORF">ETD83_00975</name>
</gene>
<dbReference type="InterPro" id="IPR002645">
    <property type="entry name" value="STAS_dom"/>
</dbReference>
<dbReference type="PANTHER" id="PTHR43223:SF1">
    <property type="entry name" value="ALKYL_ARYL-SULFATASE BDS1"/>
    <property type="match status" value="1"/>
</dbReference>
<dbReference type="InterPro" id="IPR036513">
    <property type="entry name" value="STAS_dom_sf"/>
</dbReference>
<dbReference type="Pfam" id="PF14863">
    <property type="entry name" value="Alkyl_sulf_dimr"/>
    <property type="match status" value="1"/>
</dbReference>
<evidence type="ECO:0000256" key="3">
    <source>
        <dbReference type="ARBA" id="ARBA00022833"/>
    </source>
</evidence>
<dbReference type="InterPro" id="IPR036866">
    <property type="entry name" value="RibonucZ/Hydroxyglut_hydro"/>
</dbReference>
<feature type="domain" description="STAS" evidence="6">
    <location>
        <begin position="341"/>
        <end position="425"/>
    </location>
</feature>
<dbReference type="InterPro" id="IPR036527">
    <property type="entry name" value="SCP2_sterol-bd_dom_sf"/>
</dbReference>
<name>A0A5C4JKD7_9ACTN</name>
<dbReference type="EMBL" id="VCKW01000002">
    <property type="protein sequence ID" value="TMR07350.1"/>
    <property type="molecule type" value="Genomic_DNA"/>
</dbReference>
<evidence type="ECO:0000313" key="8">
    <source>
        <dbReference type="Proteomes" id="UP000309174"/>
    </source>
</evidence>
<keyword evidence="8" id="KW-1185">Reference proteome</keyword>
<evidence type="ECO:0000256" key="4">
    <source>
        <dbReference type="SAM" id="MobiDB-lite"/>
    </source>
</evidence>
<keyword evidence="5" id="KW-0812">Transmembrane</keyword>
<keyword evidence="1" id="KW-0479">Metal-binding</keyword>
<dbReference type="GO" id="GO:0046872">
    <property type="term" value="F:metal ion binding"/>
    <property type="evidence" value="ECO:0007669"/>
    <property type="project" value="UniProtKB-KW"/>
</dbReference>
<keyword evidence="3" id="KW-0862">Zinc</keyword>
<evidence type="ECO:0000256" key="2">
    <source>
        <dbReference type="ARBA" id="ARBA00022801"/>
    </source>
</evidence>
<dbReference type="InterPro" id="IPR038536">
    <property type="entry name" value="Alkyl/aryl-sulf_dimr_sf"/>
</dbReference>
<feature type="compositionally biased region" description="Basic residues" evidence="4">
    <location>
        <begin position="104"/>
        <end position="114"/>
    </location>
</feature>
<dbReference type="PANTHER" id="PTHR43223">
    <property type="entry name" value="ALKYL/ARYL-SULFATASE"/>
    <property type="match status" value="1"/>
</dbReference>
<dbReference type="Proteomes" id="UP000309174">
    <property type="component" value="Unassembled WGS sequence"/>
</dbReference>
<keyword evidence="5" id="KW-0472">Membrane</keyword>
<dbReference type="GO" id="GO:0018741">
    <property type="term" value="F:linear primary-alkylsulfatase activity"/>
    <property type="evidence" value="ECO:0007669"/>
    <property type="project" value="TreeGrafter"/>
</dbReference>
<evidence type="ECO:0000259" key="6">
    <source>
        <dbReference type="PROSITE" id="PS50801"/>
    </source>
</evidence>
<reference evidence="7 8" key="1">
    <citation type="submission" date="2019-05" db="EMBL/GenBank/DDBJ databases">
        <title>Draft genome sequence of Actinomadura sp. 14C53.</title>
        <authorList>
            <person name="Saricaoglu S."/>
            <person name="Isik K."/>
        </authorList>
    </citation>
    <scope>NUCLEOTIDE SEQUENCE [LARGE SCALE GENOMIC DNA]</scope>
    <source>
        <strain evidence="7 8">14C53</strain>
    </source>
</reference>
<dbReference type="GO" id="GO:0018909">
    <property type="term" value="P:dodecyl sulfate metabolic process"/>
    <property type="evidence" value="ECO:0007669"/>
    <property type="project" value="TreeGrafter"/>
</dbReference>
<feature type="region of interest" description="Disordered" evidence="4">
    <location>
        <begin position="92"/>
        <end position="137"/>
    </location>
</feature>
<dbReference type="InterPro" id="IPR029228">
    <property type="entry name" value="Alkyl_sulf_dimr"/>
</dbReference>
<dbReference type="SUPFAM" id="SSF52091">
    <property type="entry name" value="SpoIIaa-like"/>
    <property type="match status" value="1"/>
</dbReference>
<sequence length="448" mass="48795">MRFPRLVCSLPMGQEIYVCLSYLCNRQVLRRVRQDSVVPGDELAKGRGGAAGEFSIFCPALVVGSRQAGKFSDTGEIHFEEKSWALCRRWTTGPISRTPTKGSSGRRRRRRSRTRPAGSSETSTPTPSDGNPAHLWELPPEESARKHVEFMGGAENVLTRARAAFEGGETRWAAQVLNYVVFADPGNSEARELLARVYDALGQGSENGTWRSYYLQGATELRGNKPAAALDSASPDVLKALSVEQVFDSIAIRVNGPRAWEQRLTVDWNFTDLKDEVRFWIAAVCMLGVPVLGSPAAVVIAFLLSAVEVVRRAARPGGTTLRPGPDGRFTAAARPQEAAAGLVLYRFGNELFFANAAEFAAEVDDLTAAGDVRWFVLDAEAITDIDTTGAQTLAEIARKLAGRGVIFAVARAPRSLRDLLAHYGLGDLTHYDSNEAALDAYRQDGAHR</sequence>
<evidence type="ECO:0000313" key="7">
    <source>
        <dbReference type="EMBL" id="TMR07350.1"/>
    </source>
</evidence>
<dbReference type="CDD" id="cd07042">
    <property type="entry name" value="STAS_SulP_like_sulfate_transporter"/>
    <property type="match status" value="1"/>
</dbReference>
<dbReference type="Gene3D" id="3.30.750.24">
    <property type="entry name" value="STAS domain"/>
    <property type="match status" value="1"/>
</dbReference>
<dbReference type="Gene3D" id="3.30.1050.10">
    <property type="entry name" value="SCP2 sterol-binding domain"/>
    <property type="match status" value="1"/>
</dbReference>
<dbReference type="SUPFAM" id="SSF55718">
    <property type="entry name" value="SCP-like"/>
    <property type="match status" value="1"/>
</dbReference>
<dbReference type="Gene3D" id="1.25.40.880">
    <property type="entry name" value="Alkyl sulfatase, dimerisation domain"/>
    <property type="match status" value="1"/>
</dbReference>
<accession>A0A5C4JKD7</accession>
<dbReference type="GO" id="GO:0046983">
    <property type="term" value="F:protein dimerization activity"/>
    <property type="evidence" value="ECO:0007669"/>
    <property type="project" value="InterPro"/>
</dbReference>
<keyword evidence="2" id="KW-0378">Hydrolase</keyword>